<organism evidence="2 3">
    <name type="scientific">Nasonia vitripennis</name>
    <name type="common">Parasitic wasp</name>
    <dbReference type="NCBI Taxonomy" id="7425"/>
    <lineage>
        <taxon>Eukaryota</taxon>
        <taxon>Metazoa</taxon>
        <taxon>Ecdysozoa</taxon>
        <taxon>Arthropoda</taxon>
        <taxon>Hexapoda</taxon>
        <taxon>Insecta</taxon>
        <taxon>Pterygota</taxon>
        <taxon>Neoptera</taxon>
        <taxon>Endopterygota</taxon>
        <taxon>Hymenoptera</taxon>
        <taxon>Apocrita</taxon>
        <taxon>Proctotrupomorpha</taxon>
        <taxon>Chalcidoidea</taxon>
        <taxon>Pteromalidae</taxon>
        <taxon>Pteromalinae</taxon>
        <taxon>Nasonia</taxon>
    </lineage>
</organism>
<dbReference type="OrthoDB" id="10650472at2759"/>
<reference evidence="2" key="1">
    <citation type="submission" date="2021-01" db="UniProtKB">
        <authorList>
            <consortium name="EnsemblMetazoa"/>
        </authorList>
    </citation>
    <scope>IDENTIFICATION</scope>
</reference>
<dbReference type="InterPro" id="IPR029034">
    <property type="entry name" value="Cystine-knot_cytokine"/>
</dbReference>
<protein>
    <recommendedName>
        <fullName evidence="1">Spaetzle domain-containing protein</fullName>
    </recommendedName>
</protein>
<accession>A0A7M7QRA5</accession>
<dbReference type="Gene3D" id="2.10.90.10">
    <property type="entry name" value="Cystine-knot cytokines"/>
    <property type="match status" value="1"/>
</dbReference>
<dbReference type="Proteomes" id="UP000002358">
    <property type="component" value="Chromosome 1"/>
</dbReference>
<dbReference type="InParanoid" id="A0A7M7QRA5"/>
<evidence type="ECO:0000313" key="2">
    <source>
        <dbReference type="EnsemblMetazoa" id="XP_032453318"/>
    </source>
</evidence>
<dbReference type="GeneID" id="100117670"/>
<dbReference type="AlphaFoldDB" id="A0A7M7QRA5"/>
<dbReference type="KEGG" id="nvi:100117670"/>
<dbReference type="RefSeq" id="XP_032453318.1">
    <property type="nucleotide sequence ID" value="XM_032597427.1"/>
</dbReference>
<dbReference type="SUPFAM" id="SSF57501">
    <property type="entry name" value="Cystine-knot cytokines"/>
    <property type="match status" value="1"/>
</dbReference>
<evidence type="ECO:0000259" key="1">
    <source>
        <dbReference type="Pfam" id="PF16077"/>
    </source>
</evidence>
<proteinExistence type="predicted"/>
<keyword evidence="3" id="KW-1185">Reference proteome</keyword>
<name>A0A7M7QRA5_NASVI</name>
<evidence type="ECO:0000313" key="3">
    <source>
        <dbReference type="Proteomes" id="UP000002358"/>
    </source>
</evidence>
<dbReference type="InterPro" id="IPR032104">
    <property type="entry name" value="Spaetzle"/>
</dbReference>
<sequence length="165" mass="18619">MTVISPHLDMADKRTEIDLEVLNFEFRPQIQRVIVDGCGVHVSIQNDTRPLLLTCVHLLSLIHFQVNVTKPQEGISTDDEGHYLIVNIPSLQQPIQFVECLGGKSKSCEVEGDSTCQQAYREEPFLTLPADVDRYYEARDFKIKKFRIPNGCQCGEGVDLVVSLD</sequence>
<dbReference type="Pfam" id="PF16077">
    <property type="entry name" value="Spaetzle"/>
    <property type="match status" value="1"/>
</dbReference>
<feature type="domain" description="Spaetzle" evidence="1">
    <location>
        <begin position="64"/>
        <end position="154"/>
    </location>
</feature>
<dbReference type="EnsemblMetazoa" id="XM_032597427">
    <property type="protein sequence ID" value="XP_032453318"/>
    <property type="gene ID" value="LOC100117670"/>
</dbReference>